<name>A0ABX2IDB5_9RHOO</name>
<gene>
    <name evidence="3" type="ORF">HJ583_005185</name>
</gene>
<comment type="caution">
    <text evidence="3">The sequence shown here is derived from an EMBL/GenBank/DDBJ whole genome shotgun (WGS) entry which is preliminary data.</text>
</comment>
<keyword evidence="4" id="KW-1185">Reference proteome</keyword>
<dbReference type="InterPro" id="IPR021952">
    <property type="entry name" value="Flpp3-like"/>
</dbReference>
<dbReference type="Proteomes" id="UP000778523">
    <property type="component" value="Unassembled WGS sequence"/>
</dbReference>
<evidence type="ECO:0000256" key="1">
    <source>
        <dbReference type="SAM" id="MobiDB-lite"/>
    </source>
</evidence>
<feature type="compositionally biased region" description="Polar residues" evidence="1">
    <location>
        <begin position="172"/>
        <end position="184"/>
    </location>
</feature>
<evidence type="ECO:0000256" key="2">
    <source>
        <dbReference type="SAM" id="SignalP"/>
    </source>
</evidence>
<reference evidence="3 4" key="1">
    <citation type="submission" date="2020-06" db="EMBL/GenBank/DDBJ databases">
        <title>Draft genome of Uliginosibacterium sp. IMCC34675.</title>
        <authorList>
            <person name="Song J."/>
        </authorList>
    </citation>
    <scope>NUCLEOTIDE SEQUENCE [LARGE SCALE GENOMIC DNA]</scope>
    <source>
        <strain evidence="3 4">IMCC34675</strain>
    </source>
</reference>
<keyword evidence="2" id="KW-0732">Signal</keyword>
<evidence type="ECO:0000313" key="3">
    <source>
        <dbReference type="EMBL" id="NSL54408.1"/>
    </source>
</evidence>
<organism evidence="3 4">
    <name type="scientific">Uliginosibacterium aquaticum</name>
    <dbReference type="NCBI Taxonomy" id="2731212"/>
    <lineage>
        <taxon>Bacteria</taxon>
        <taxon>Pseudomonadati</taxon>
        <taxon>Pseudomonadota</taxon>
        <taxon>Betaproteobacteria</taxon>
        <taxon>Rhodocyclales</taxon>
        <taxon>Zoogloeaceae</taxon>
        <taxon>Uliginosibacterium</taxon>
    </lineage>
</organism>
<dbReference type="RefSeq" id="WP_170020916.1">
    <property type="nucleotide sequence ID" value="NZ_JABCSC020000001.1"/>
</dbReference>
<protein>
    <submittedName>
        <fullName evidence="3">DUF3568 family protein</fullName>
    </submittedName>
</protein>
<feature type="signal peptide" evidence="2">
    <location>
        <begin position="1"/>
        <end position="31"/>
    </location>
</feature>
<dbReference type="Pfam" id="PF12092">
    <property type="entry name" value="DUF3568"/>
    <property type="match status" value="1"/>
</dbReference>
<dbReference type="EMBL" id="JABCSC020000001">
    <property type="protein sequence ID" value="NSL54408.1"/>
    <property type="molecule type" value="Genomic_DNA"/>
</dbReference>
<feature type="chain" id="PRO_5047465761" evidence="2">
    <location>
        <begin position="32"/>
        <end position="191"/>
    </location>
</feature>
<sequence>MKNSPTALRTLISSLKMPVCLLTLLCLNGCAALAVSLAGAGAGAGLSHQMTGTATRTFSEPLSKVDNAMQLATRKMMLEVDEVNSTLNGQQTRARVGELKITIGLETLSGNLTRVDVEARKDFFRLDYATAQEIVVQIERILENMNIAAAEAEAEASRRGALNEAKYKAPVPQTNTPGRKTSSTAKRRDSI</sequence>
<evidence type="ECO:0000313" key="4">
    <source>
        <dbReference type="Proteomes" id="UP000778523"/>
    </source>
</evidence>
<feature type="region of interest" description="Disordered" evidence="1">
    <location>
        <begin position="153"/>
        <end position="191"/>
    </location>
</feature>
<proteinExistence type="predicted"/>
<accession>A0ABX2IDB5</accession>